<evidence type="ECO:0000313" key="3">
    <source>
        <dbReference type="Proteomes" id="UP000626148"/>
    </source>
</evidence>
<keyword evidence="1" id="KW-1133">Transmembrane helix</keyword>
<keyword evidence="1" id="KW-0472">Membrane</keyword>
<gene>
    <name evidence="2" type="ORF">GCM10007392_41800</name>
</gene>
<evidence type="ECO:0008006" key="4">
    <source>
        <dbReference type="Google" id="ProtNLM"/>
    </source>
</evidence>
<protein>
    <recommendedName>
        <fullName evidence="4">DUF4845 domain-containing protein</fullName>
    </recommendedName>
</protein>
<name>A0A918KNP3_9GAMM</name>
<keyword evidence="3" id="KW-1185">Reference proteome</keyword>
<dbReference type="Proteomes" id="UP000626148">
    <property type="component" value="Unassembled WGS sequence"/>
</dbReference>
<dbReference type="Pfam" id="PF16137">
    <property type="entry name" value="DUF4845"/>
    <property type="match status" value="1"/>
</dbReference>
<comment type="caution">
    <text evidence="2">The sequence shown here is derived from an EMBL/GenBank/DDBJ whole genome shotgun (WGS) entry which is preliminary data.</text>
</comment>
<sequence length="121" mass="14099">MRTPGRERGMSLWSLAFLLFLVVFFGLLVVKLAGPYYDQFTLDQMIDRAVTDMAGSEFSESEFRDRLNKNLNINNIELDLRKDLSFETRSNDPKVVLDYEKRIHIFGNVDVVLSFHEEYGL</sequence>
<dbReference type="RefSeq" id="WP_189612402.1">
    <property type="nucleotide sequence ID" value="NZ_BMXR01000013.1"/>
</dbReference>
<evidence type="ECO:0000313" key="2">
    <source>
        <dbReference type="EMBL" id="GGX69842.1"/>
    </source>
</evidence>
<proteinExistence type="predicted"/>
<dbReference type="InterPro" id="IPR032314">
    <property type="entry name" value="DUF4845"/>
</dbReference>
<dbReference type="AlphaFoldDB" id="A0A918KNP3"/>
<reference evidence="2" key="1">
    <citation type="journal article" date="2014" name="Int. J. Syst. Evol. Microbiol.">
        <title>Complete genome sequence of Corynebacterium casei LMG S-19264T (=DSM 44701T), isolated from a smear-ripened cheese.</title>
        <authorList>
            <consortium name="US DOE Joint Genome Institute (JGI-PGF)"/>
            <person name="Walter F."/>
            <person name="Albersmeier A."/>
            <person name="Kalinowski J."/>
            <person name="Ruckert C."/>
        </authorList>
    </citation>
    <scope>NUCLEOTIDE SEQUENCE</scope>
    <source>
        <strain evidence="2">KCTC 22169</strain>
    </source>
</reference>
<organism evidence="2 3">
    <name type="scientific">Saccharospirillum salsuginis</name>
    <dbReference type="NCBI Taxonomy" id="418750"/>
    <lineage>
        <taxon>Bacteria</taxon>
        <taxon>Pseudomonadati</taxon>
        <taxon>Pseudomonadota</taxon>
        <taxon>Gammaproteobacteria</taxon>
        <taxon>Oceanospirillales</taxon>
        <taxon>Saccharospirillaceae</taxon>
        <taxon>Saccharospirillum</taxon>
    </lineage>
</organism>
<reference evidence="2" key="2">
    <citation type="submission" date="2020-09" db="EMBL/GenBank/DDBJ databases">
        <authorList>
            <person name="Sun Q."/>
            <person name="Kim S."/>
        </authorList>
    </citation>
    <scope>NUCLEOTIDE SEQUENCE</scope>
    <source>
        <strain evidence="2">KCTC 22169</strain>
    </source>
</reference>
<evidence type="ECO:0000256" key="1">
    <source>
        <dbReference type="SAM" id="Phobius"/>
    </source>
</evidence>
<accession>A0A918KNP3</accession>
<keyword evidence="1" id="KW-0812">Transmembrane</keyword>
<dbReference type="EMBL" id="BMXR01000013">
    <property type="protein sequence ID" value="GGX69842.1"/>
    <property type="molecule type" value="Genomic_DNA"/>
</dbReference>
<feature type="transmembrane region" description="Helical" evidence="1">
    <location>
        <begin position="12"/>
        <end position="37"/>
    </location>
</feature>